<keyword evidence="5" id="KW-0413">Isomerase</keyword>
<dbReference type="SUPFAM" id="SSF54534">
    <property type="entry name" value="FKBP-like"/>
    <property type="match status" value="1"/>
</dbReference>
<dbReference type="PANTHER" id="PTHR47637">
    <property type="entry name" value="CHAPERONE SURA"/>
    <property type="match status" value="1"/>
</dbReference>
<dbReference type="Pfam" id="PF00639">
    <property type="entry name" value="Rotamase"/>
    <property type="match status" value="1"/>
</dbReference>
<keyword evidence="1" id="KW-0732">Signal</keyword>
<evidence type="ECO:0000256" key="1">
    <source>
        <dbReference type="ARBA" id="ARBA00022729"/>
    </source>
</evidence>
<dbReference type="EMBL" id="LAZR01001288">
    <property type="protein sequence ID" value="KKN47230.1"/>
    <property type="molecule type" value="Genomic_DNA"/>
</dbReference>
<dbReference type="InterPro" id="IPR027304">
    <property type="entry name" value="Trigger_fact/SurA_dom_sf"/>
</dbReference>
<evidence type="ECO:0000256" key="3">
    <source>
        <dbReference type="ARBA" id="ARBA00023110"/>
    </source>
</evidence>
<feature type="domain" description="PpiC" evidence="8">
    <location>
        <begin position="176"/>
        <end position="273"/>
    </location>
</feature>
<feature type="region of interest" description="Disordered" evidence="7">
    <location>
        <begin position="213"/>
        <end position="235"/>
    </location>
</feature>
<dbReference type="InterPro" id="IPR015391">
    <property type="entry name" value="SurA_N"/>
</dbReference>
<evidence type="ECO:0000256" key="2">
    <source>
        <dbReference type="ARBA" id="ARBA00022764"/>
    </source>
</evidence>
<comment type="caution">
    <text evidence="9">The sequence shown here is derived from an EMBL/GenBank/DDBJ whole genome shotgun (WGS) entry which is preliminary data.</text>
</comment>
<dbReference type="PANTHER" id="PTHR47637:SF1">
    <property type="entry name" value="CHAPERONE SURA"/>
    <property type="match status" value="1"/>
</dbReference>
<protein>
    <recommendedName>
        <fullName evidence="8">PpiC domain-containing protein</fullName>
    </recommendedName>
</protein>
<evidence type="ECO:0000256" key="4">
    <source>
        <dbReference type="ARBA" id="ARBA00023186"/>
    </source>
</evidence>
<evidence type="ECO:0000313" key="9">
    <source>
        <dbReference type="EMBL" id="KKN47230.1"/>
    </source>
</evidence>
<feature type="coiled-coil region" evidence="6">
    <location>
        <begin position="268"/>
        <end position="315"/>
    </location>
</feature>
<dbReference type="Pfam" id="PF09312">
    <property type="entry name" value="SurA_N"/>
    <property type="match status" value="1"/>
</dbReference>
<evidence type="ECO:0000256" key="5">
    <source>
        <dbReference type="ARBA" id="ARBA00023235"/>
    </source>
</evidence>
<dbReference type="GO" id="GO:0003755">
    <property type="term" value="F:peptidyl-prolyl cis-trans isomerase activity"/>
    <property type="evidence" value="ECO:0007669"/>
    <property type="project" value="UniProtKB-KW"/>
</dbReference>
<proteinExistence type="predicted"/>
<keyword evidence="4" id="KW-0143">Chaperone</keyword>
<dbReference type="InterPro" id="IPR000297">
    <property type="entry name" value="PPIase_PpiC"/>
</dbReference>
<reference evidence="9" key="1">
    <citation type="journal article" date="2015" name="Nature">
        <title>Complex archaea that bridge the gap between prokaryotes and eukaryotes.</title>
        <authorList>
            <person name="Spang A."/>
            <person name="Saw J.H."/>
            <person name="Jorgensen S.L."/>
            <person name="Zaremba-Niedzwiedzka K."/>
            <person name="Martijn J."/>
            <person name="Lind A.E."/>
            <person name="van Eijk R."/>
            <person name="Schleper C."/>
            <person name="Guy L."/>
            <person name="Ettema T.J."/>
        </authorList>
    </citation>
    <scope>NUCLEOTIDE SEQUENCE</scope>
</reference>
<keyword evidence="3" id="KW-0697">Rotamase</keyword>
<keyword evidence="2" id="KW-0574">Periplasm</keyword>
<dbReference type="Gene3D" id="3.10.50.40">
    <property type="match status" value="1"/>
</dbReference>
<keyword evidence="6" id="KW-0175">Coiled coil</keyword>
<evidence type="ECO:0000256" key="7">
    <source>
        <dbReference type="SAM" id="MobiDB-lite"/>
    </source>
</evidence>
<dbReference type="InterPro" id="IPR050280">
    <property type="entry name" value="OMP_Chaperone_SurA"/>
</dbReference>
<dbReference type="AlphaFoldDB" id="A0A0F9QSF8"/>
<evidence type="ECO:0000259" key="8">
    <source>
        <dbReference type="PROSITE" id="PS50198"/>
    </source>
</evidence>
<feature type="compositionally biased region" description="Basic and acidic residues" evidence="7">
    <location>
        <begin position="222"/>
        <end position="235"/>
    </location>
</feature>
<organism evidence="9">
    <name type="scientific">marine sediment metagenome</name>
    <dbReference type="NCBI Taxonomy" id="412755"/>
    <lineage>
        <taxon>unclassified sequences</taxon>
        <taxon>metagenomes</taxon>
        <taxon>ecological metagenomes</taxon>
    </lineage>
</organism>
<evidence type="ECO:0000256" key="6">
    <source>
        <dbReference type="SAM" id="Coils"/>
    </source>
</evidence>
<dbReference type="PROSITE" id="PS50198">
    <property type="entry name" value="PPIC_PPIASE_2"/>
    <property type="match status" value="1"/>
</dbReference>
<accession>A0A0F9QSF8</accession>
<name>A0A0F9QSF8_9ZZZZ</name>
<dbReference type="InterPro" id="IPR046357">
    <property type="entry name" value="PPIase_dom_sf"/>
</dbReference>
<sequence>MKKRSAILAFLLAFSGAVFLFGQDVIEEIVAIVNDDIITLSQFRAQHEDLYRALSGQFKGDEFEKRYAAMKENLLEKMITDLLLLQEAEKMEGMDPDEQLRLWIENLKKENNINTDAELIRALQEQGVNFEVWKRTMKENMMRDAVIGSEVRRNIVVDDSEIVSYYKLHPEEFTELPEYKLRAIYLLAEGGNEEEVEAKKREINEKISSGEDMGSLASKYSEGPEKENQGELGSFKKGELEKDLEQAVEKIKVGEMTPWLKVRAGWFLLKLEERKESRLKSFEEARREIEGKFFNEKSQKKLEEYLKKLKEKSHIKILIPNPFDYI</sequence>
<dbReference type="Gene3D" id="1.10.4030.10">
    <property type="entry name" value="Porin chaperone SurA, peptide-binding domain"/>
    <property type="match status" value="1"/>
</dbReference>
<dbReference type="SUPFAM" id="SSF109998">
    <property type="entry name" value="Triger factor/SurA peptide-binding domain-like"/>
    <property type="match status" value="1"/>
</dbReference>
<gene>
    <name evidence="9" type="ORF">LCGC14_0664870</name>
</gene>